<dbReference type="Pfam" id="PF00583">
    <property type="entry name" value="Acetyltransf_1"/>
    <property type="match status" value="1"/>
</dbReference>
<organism evidence="2 3">
    <name type="scientific">Shouchella clausii</name>
    <name type="common">Alkalihalobacillus clausii</name>
    <dbReference type="NCBI Taxonomy" id="79880"/>
    <lineage>
        <taxon>Bacteria</taxon>
        <taxon>Bacillati</taxon>
        <taxon>Bacillota</taxon>
        <taxon>Bacilli</taxon>
        <taxon>Bacillales</taxon>
        <taxon>Bacillaceae</taxon>
        <taxon>Shouchella</taxon>
    </lineage>
</organism>
<feature type="domain" description="N-acetyltransferase" evidence="1">
    <location>
        <begin position="4"/>
        <end position="59"/>
    </location>
</feature>
<dbReference type="InterPro" id="IPR000182">
    <property type="entry name" value="GNAT_dom"/>
</dbReference>
<gene>
    <name evidence="2" type="ORF">CHH72_12375</name>
</gene>
<proteinExistence type="predicted"/>
<dbReference type="InterPro" id="IPR016181">
    <property type="entry name" value="Acyl_CoA_acyltransferase"/>
</dbReference>
<accession>A0A268NYK0</accession>
<name>A0A268NYK0_SHOCL</name>
<dbReference type="Gene3D" id="3.40.630.30">
    <property type="match status" value="1"/>
</dbReference>
<dbReference type="Proteomes" id="UP000216207">
    <property type="component" value="Unassembled WGS sequence"/>
</dbReference>
<reference evidence="2 3" key="1">
    <citation type="submission" date="2017-07" db="EMBL/GenBank/DDBJ databases">
        <title>Isolation and whole genome analysis of endospore-forming bacteria from heroin.</title>
        <authorList>
            <person name="Kalinowski J."/>
            <person name="Ahrens B."/>
            <person name="Al-Dilaimi A."/>
            <person name="Winkler A."/>
            <person name="Wibberg D."/>
            <person name="Schleenbecker U."/>
            <person name="Ruckert C."/>
            <person name="Wolfel R."/>
            <person name="Grass G."/>
        </authorList>
    </citation>
    <scope>NUCLEOTIDE SEQUENCE [LARGE SCALE GENOMIC DNA]</scope>
    <source>
        <strain evidence="2 3">7539</strain>
    </source>
</reference>
<dbReference type="EMBL" id="NPCC01000015">
    <property type="protein sequence ID" value="PAE88431.1"/>
    <property type="molecule type" value="Genomic_DNA"/>
</dbReference>
<protein>
    <recommendedName>
        <fullName evidence="1">N-acetyltransferase domain-containing protein</fullName>
    </recommendedName>
</protein>
<dbReference type="AlphaFoldDB" id="A0A268NYK0"/>
<dbReference type="SUPFAM" id="SSF55729">
    <property type="entry name" value="Acyl-CoA N-acyltransferases (Nat)"/>
    <property type="match status" value="1"/>
</dbReference>
<evidence type="ECO:0000313" key="2">
    <source>
        <dbReference type="EMBL" id="PAE88431.1"/>
    </source>
</evidence>
<evidence type="ECO:0000259" key="1">
    <source>
        <dbReference type="Pfam" id="PF00583"/>
    </source>
</evidence>
<dbReference type="GO" id="GO:0016747">
    <property type="term" value="F:acyltransferase activity, transferring groups other than amino-acyl groups"/>
    <property type="evidence" value="ECO:0007669"/>
    <property type="project" value="InterPro"/>
</dbReference>
<sequence>MLLTALSINQAKQGKGYAKQAMLLLKEFVTTEFPYCNEIVLAVNHKNIAALQLYGKTGFHVTGKRKIGPIGEQLIVSLKV</sequence>
<evidence type="ECO:0000313" key="3">
    <source>
        <dbReference type="Proteomes" id="UP000216207"/>
    </source>
</evidence>
<comment type="caution">
    <text evidence="2">The sequence shown here is derived from an EMBL/GenBank/DDBJ whole genome shotgun (WGS) entry which is preliminary data.</text>
</comment>